<comment type="caution">
    <text evidence="1">The sequence shown here is derived from an EMBL/GenBank/DDBJ whole genome shotgun (WGS) entry which is preliminary data.</text>
</comment>
<sequence>MDKARYIFEKIALTNKLLHTVMSNKGWEMLAQTKQTLGLAEKSRALSLLPLSLYGVSGYKKVLSELNKSMKLTENLNKRFARTIGTIVKKQPSFFRDANKKRQYVIMGELARSNVNRINKAVEGAKELAKQKKKLLDYGIKNTN</sequence>
<dbReference type="AlphaFoldDB" id="A0A0F9I8G0"/>
<proteinExistence type="predicted"/>
<gene>
    <name evidence="1" type="ORF">LCGC14_1972120</name>
</gene>
<name>A0A0F9I8G0_9ZZZZ</name>
<protein>
    <submittedName>
        <fullName evidence="1">Uncharacterized protein</fullName>
    </submittedName>
</protein>
<reference evidence="1" key="1">
    <citation type="journal article" date="2015" name="Nature">
        <title>Complex archaea that bridge the gap between prokaryotes and eukaryotes.</title>
        <authorList>
            <person name="Spang A."/>
            <person name="Saw J.H."/>
            <person name="Jorgensen S.L."/>
            <person name="Zaremba-Niedzwiedzka K."/>
            <person name="Martijn J."/>
            <person name="Lind A.E."/>
            <person name="van Eijk R."/>
            <person name="Schleper C."/>
            <person name="Guy L."/>
            <person name="Ettema T.J."/>
        </authorList>
    </citation>
    <scope>NUCLEOTIDE SEQUENCE</scope>
</reference>
<evidence type="ECO:0000313" key="1">
    <source>
        <dbReference type="EMBL" id="KKL83697.1"/>
    </source>
</evidence>
<organism evidence="1">
    <name type="scientific">marine sediment metagenome</name>
    <dbReference type="NCBI Taxonomy" id="412755"/>
    <lineage>
        <taxon>unclassified sequences</taxon>
        <taxon>metagenomes</taxon>
        <taxon>ecological metagenomes</taxon>
    </lineage>
</organism>
<accession>A0A0F9I8G0</accession>
<dbReference type="EMBL" id="LAZR01021909">
    <property type="protein sequence ID" value="KKL83697.1"/>
    <property type="molecule type" value="Genomic_DNA"/>
</dbReference>